<feature type="region of interest" description="Disordered" evidence="5">
    <location>
        <begin position="212"/>
        <end position="268"/>
    </location>
</feature>
<dbReference type="PANTHER" id="PTHR18829">
    <property type="entry name" value="PROTEIN YAE1 HOMOLOG"/>
    <property type="match status" value="1"/>
</dbReference>
<dbReference type="Proteomes" id="UP000006906">
    <property type="component" value="Chromosome 9"/>
</dbReference>
<gene>
    <name evidence="7" type="ORF">CHLRE_09g388245v5</name>
</gene>
<evidence type="ECO:0000256" key="3">
    <source>
        <dbReference type="ARBA" id="ARBA00022490"/>
    </source>
</evidence>
<dbReference type="GO" id="GO:0005737">
    <property type="term" value="C:cytoplasm"/>
    <property type="evidence" value="ECO:0007669"/>
    <property type="project" value="UniProtKB-SubCell"/>
</dbReference>
<dbReference type="InterPro" id="IPR019191">
    <property type="entry name" value="Essential_protein_Yae1_N"/>
</dbReference>
<comment type="subcellular location">
    <subcellularLocation>
        <location evidence="2">Cytoplasm</location>
    </subcellularLocation>
    <subcellularLocation>
        <location evidence="1">Nucleus</location>
    </subcellularLocation>
</comment>
<feature type="compositionally biased region" description="Low complexity" evidence="5">
    <location>
        <begin position="141"/>
        <end position="167"/>
    </location>
</feature>
<feature type="compositionally biased region" description="Acidic residues" evidence="5">
    <location>
        <begin position="13"/>
        <end position="31"/>
    </location>
</feature>
<evidence type="ECO:0000256" key="5">
    <source>
        <dbReference type="SAM" id="MobiDB-lite"/>
    </source>
</evidence>
<dbReference type="Pfam" id="PF09811">
    <property type="entry name" value="Yae1_N"/>
    <property type="match status" value="1"/>
</dbReference>
<reference evidence="7 8" key="1">
    <citation type="journal article" date="2007" name="Science">
        <title>The Chlamydomonas genome reveals the evolution of key animal and plant functions.</title>
        <authorList>
            <person name="Merchant S.S."/>
            <person name="Prochnik S.E."/>
            <person name="Vallon O."/>
            <person name="Harris E.H."/>
            <person name="Karpowicz S.J."/>
            <person name="Witman G.B."/>
            <person name="Terry A."/>
            <person name="Salamov A."/>
            <person name="Fritz-Laylin L.K."/>
            <person name="Marechal-Drouard L."/>
            <person name="Marshall W.F."/>
            <person name="Qu L.H."/>
            <person name="Nelson D.R."/>
            <person name="Sanderfoot A.A."/>
            <person name="Spalding M.H."/>
            <person name="Kapitonov V.V."/>
            <person name="Ren Q."/>
            <person name="Ferris P."/>
            <person name="Lindquist E."/>
            <person name="Shapiro H."/>
            <person name="Lucas S.M."/>
            <person name="Grimwood J."/>
            <person name="Schmutz J."/>
            <person name="Cardol P."/>
            <person name="Cerutti H."/>
            <person name="Chanfreau G."/>
            <person name="Chen C.L."/>
            <person name="Cognat V."/>
            <person name="Croft M.T."/>
            <person name="Dent R."/>
            <person name="Dutcher S."/>
            <person name="Fernandez E."/>
            <person name="Fukuzawa H."/>
            <person name="Gonzalez-Ballester D."/>
            <person name="Gonzalez-Halphen D."/>
            <person name="Hallmann A."/>
            <person name="Hanikenne M."/>
            <person name="Hippler M."/>
            <person name="Inwood W."/>
            <person name="Jabbari K."/>
            <person name="Kalanon M."/>
            <person name="Kuras R."/>
            <person name="Lefebvre P.A."/>
            <person name="Lemaire S.D."/>
            <person name="Lobanov A.V."/>
            <person name="Lohr M."/>
            <person name="Manuell A."/>
            <person name="Meier I."/>
            <person name="Mets L."/>
            <person name="Mittag M."/>
            <person name="Mittelmeier T."/>
            <person name="Moroney J.V."/>
            <person name="Moseley J."/>
            <person name="Napoli C."/>
            <person name="Nedelcu A.M."/>
            <person name="Niyogi K."/>
            <person name="Novoselov S.V."/>
            <person name="Paulsen I.T."/>
            <person name="Pazour G."/>
            <person name="Purton S."/>
            <person name="Ral J.P."/>
            <person name="Riano-Pachon D.M."/>
            <person name="Riekhof W."/>
            <person name="Rymarquis L."/>
            <person name="Schroda M."/>
            <person name="Stern D."/>
            <person name="Umen J."/>
            <person name="Willows R."/>
            <person name="Wilson N."/>
            <person name="Zimmer S.L."/>
            <person name="Allmer J."/>
            <person name="Balk J."/>
            <person name="Bisova K."/>
            <person name="Chen C.J."/>
            <person name="Elias M."/>
            <person name="Gendler K."/>
            <person name="Hauser C."/>
            <person name="Lamb M.R."/>
            <person name="Ledford H."/>
            <person name="Long J.C."/>
            <person name="Minagawa J."/>
            <person name="Page M.D."/>
            <person name="Pan J."/>
            <person name="Pootakham W."/>
            <person name="Roje S."/>
            <person name="Rose A."/>
            <person name="Stahlberg E."/>
            <person name="Terauchi A.M."/>
            <person name="Yang P."/>
            <person name="Ball S."/>
            <person name="Bowler C."/>
            <person name="Dieckmann C.L."/>
            <person name="Gladyshev V.N."/>
            <person name="Green P."/>
            <person name="Jorgensen R."/>
            <person name="Mayfield S."/>
            <person name="Mueller-Roeber B."/>
            <person name="Rajamani S."/>
            <person name="Sayre R.T."/>
            <person name="Brokstein P."/>
            <person name="Dubchak I."/>
            <person name="Goodstein D."/>
            <person name="Hornick L."/>
            <person name="Huang Y.W."/>
            <person name="Jhaveri J."/>
            <person name="Luo Y."/>
            <person name="Martinez D."/>
            <person name="Ngau W.C."/>
            <person name="Otillar B."/>
            <person name="Poliakov A."/>
            <person name="Porter A."/>
            <person name="Szajkowski L."/>
            <person name="Werner G."/>
            <person name="Zhou K."/>
            <person name="Grigoriev I.V."/>
            <person name="Rokhsar D.S."/>
            <person name="Grossman A.R."/>
        </authorList>
    </citation>
    <scope>NUCLEOTIDE SEQUENCE [LARGE SCALE GENOMIC DNA]</scope>
    <source>
        <strain evidence="8">CC-503</strain>
    </source>
</reference>
<evidence type="ECO:0000259" key="6">
    <source>
        <dbReference type="Pfam" id="PF09811"/>
    </source>
</evidence>
<dbReference type="GeneID" id="66054584"/>
<dbReference type="Gramene" id="PNW78731">
    <property type="protein sequence ID" value="PNW78731"/>
    <property type="gene ID" value="CHLRE_09g388245v5"/>
</dbReference>
<dbReference type="OrthoDB" id="20086at2759"/>
<keyword evidence="4" id="KW-0539">Nucleus</keyword>
<dbReference type="STRING" id="3055.A0A2K3DDW9"/>
<accession>A0A2K3DDW9</accession>
<feature type="compositionally biased region" description="Low complexity" evidence="5">
    <location>
        <begin position="218"/>
        <end position="244"/>
    </location>
</feature>
<sequence length="347" mass="35202">MCTSETKLHQESSEDDFFGADSDGEGAAGDEQELKREGAARHQIFYNSGYRDGLDEGKERSLQQGFNIGFREGALAGFEWGMLRGAAKTLAVFDGQAAGTRGLHTQIQELEATAEVPPRAAMLDIFRRILSQPMPVPEQQAAATGAAVASAGPAAAAEPASSTATEGTQTRSAQEDAGEADEEENGEYGEDDEDQEQAAREAAELAEAFRTLAASSTSSRPEAASAGASGSRGVGEVTASASGQGPAGGSGANGGGSGGGDGVEASGAGEGAAGVVRIRAPPPQLVPPDAAVMALPDMAAVRARVRRRLQELVPGLQLEGPGLGEGVEVEQARVQEAAAAAVGAQVQ</sequence>
<dbReference type="InParanoid" id="A0A2K3DDW9"/>
<evidence type="ECO:0000313" key="8">
    <source>
        <dbReference type="Proteomes" id="UP000006906"/>
    </source>
</evidence>
<feature type="compositionally biased region" description="Gly residues" evidence="5">
    <location>
        <begin position="245"/>
        <end position="268"/>
    </location>
</feature>
<feature type="region of interest" description="Disordered" evidence="5">
    <location>
        <begin position="141"/>
        <end position="199"/>
    </location>
</feature>
<dbReference type="EMBL" id="CM008970">
    <property type="protein sequence ID" value="PNW78731.1"/>
    <property type="molecule type" value="Genomic_DNA"/>
</dbReference>
<keyword evidence="3" id="KW-0963">Cytoplasm</keyword>
<proteinExistence type="predicted"/>
<dbReference type="PANTHER" id="PTHR18829:SF0">
    <property type="entry name" value="PROTEIN YAE1 HOMOLOG"/>
    <property type="match status" value="1"/>
</dbReference>
<name>A0A2K3DDW9_CHLRE</name>
<dbReference type="RefSeq" id="XP_042921088.1">
    <property type="nucleotide sequence ID" value="XM_043065459.1"/>
</dbReference>
<evidence type="ECO:0000256" key="4">
    <source>
        <dbReference type="ARBA" id="ARBA00023242"/>
    </source>
</evidence>
<dbReference type="GO" id="GO:0005634">
    <property type="term" value="C:nucleus"/>
    <property type="evidence" value="ECO:0007669"/>
    <property type="project" value="UniProtKB-SubCell"/>
</dbReference>
<evidence type="ECO:0000256" key="2">
    <source>
        <dbReference type="ARBA" id="ARBA00004496"/>
    </source>
</evidence>
<dbReference type="InterPro" id="IPR038881">
    <property type="entry name" value="Yae1-like"/>
</dbReference>
<dbReference type="AlphaFoldDB" id="A0A2K3DDW9"/>
<evidence type="ECO:0000313" key="7">
    <source>
        <dbReference type="EMBL" id="PNW78731.1"/>
    </source>
</evidence>
<feature type="domain" description="Essential protein Yae1 N-terminal" evidence="6">
    <location>
        <begin position="49"/>
        <end position="85"/>
    </location>
</feature>
<feature type="compositionally biased region" description="Basic and acidic residues" evidence="5">
    <location>
        <begin position="1"/>
        <end position="12"/>
    </location>
</feature>
<feature type="region of interest" description="Disordered" evidence="5">
    <location>
        <begin position="1"/>
        <end position="40"/>
    </location>
</feature>
<dbReference type="KEGG" id="cre:CHLRE_09g388245v5"/>
<evidence type="ECO:0000256" key="1">
    <source>
        <dbReference type="ARBA" id="ARBA00004123"/>
    </source>
</evidence>
<feature type="compositionally biased region" description="Acidic residues" evidence="5">
    <location>
        <begin position="176"/>
        <end position="196"/>
    </location>
</feature>
<keyword evidence="8" id="KW-1185">Reference proteome</keyword>
<dbReference type="PaxDb" id="3055-EDP02196"/>
<organism evidence="7 8">
    <name type="scientific">Chlamydomonas reinhardtii</name>
    <name type="common">Chlamydomonas smithii</name>
    <dbReference type="NCBI Taxonomy" id="3055"/>
    <lineage>
        <taxon>Eukaryota</taxon>
        <taxon>Viridiplantae</taxon>
        <taxon>Chlorophyta</taxon>
        <taxon>core chlorophytes</taxon>
        <taxon>Chlorophyceae</taxon>
        <taxon>CS clade</taxon>
        <taxon>Chlamydomonadales</taxon>
        <taxon>Chlamydomonadaceae</taxon>
        <taxon>Chlamydomonas</taxon>
    </lineage>
</organism>
<protein>
    <recommendedName>
        <fullName evidence="6">Essential protein Yae1 N-terminal domain-containing protein</fullName>
    </recommendedName>
</protein>